<evidence type="ECO:0000313" key="4">
    <source>
        <dbReference type="Proteomes" id="UP000077248"/>
    </source>
</evidence>
<reference evidence="3" key="3">
    <citation type="journal article" date="2019" name="J. ISSAAS">
        <title>Genomics, evolutionary history and diagnostics of the Alternaria alternata species group including apple and Asian pear pathotypes.</title>
        <authorList>
            <person name="Armitage A.D."/>
            <person name="Cockerton H.M."/>
            <person name="Sreenivasaprasad S."/>
            <person name="Woodhall J."/>
            <person name="Lane C."/>
            <person name="Harrison R.J."/>
            <person name="Clarkson J.P."/>
        </authorList>
    </citation>
    <scope>NUCLEOTIDE SEQUENCE</scope>
    <source>
        <strain evidence="3">FERA 1177</strain>
    </source>
</reference>
<dbReference type="PANTHER" id="PTHR10828:SF50">
    <property type="entry name" value="REDUCTASE (ARC2), PUTATIVE (AFU_ORTHOLOGUE AFUA_6G13400)-RELATED"/>
    <property type="match status" value="1"/>
</dbReference>
<dbReference type="Pfam" id="PF00581">
    <property type="entry name" value="Rhodanese"/>
    <property type="match status" value="1"/>
</dbReference>
<accession>A0A177DR38</accession>
<dbReference type="RefSeq" id="XP_018387022.1">
    <property type="nucleotide sequence ID" value="XM_018533298.1"/>
</dbReference>
<sequence length="149" mass="16314">MAETSKATGSWSDAFPAPRCIAPILSREEALSNLSSPDLLIVDVRRTDYEGGTIRGSLNLPAHSFYMNRGALYDLCKRAGVKQVAFYCGASNGRGPRCSGWFADYIADQGDDQITSLTLGGGIKGWVKAGEPYTQQMDGFEPDYWKQFD</sequence>
<dbReference type="PROSITE" id="PS50206">
    <property type="entry name" value="RHODANESE_3"/>
    <property type="match status" value="1"/>
</dbReference>
<dbReference type="VEuPathDB" id="FungiDB:CC77DRAFT_813470"/>
<evidence type="ECO:0000313" key="5">
    <source>
        <dbReference type="Proteomes" id="UP000291422"/>
    </source>
</evidence>
<gene>
    <name evidence="3" type="ORF">AA0117_g6868</name>
    <name evidence="2" type="ORF">CC77DRAFT_813470</name>
</gene>
<dbReference type="OMA" id="IKGWQKA"/>
<dbReference type="SUPFAM" id="SSF52821">
    <property type="entry name" value="Rhodanese/Cell cycle control phosphatase"/>
    <property type="match status" value="1"/>
</dbReference>
<dbReference type="PANTHER" id="PTHR10828">
    <property type="entry name" value="M-PHASE INDUCER PHOSPHATASE DUAL SPECIFICITY PHOSPHATASE CDC25"/>
    <property type="match status" value="1"/>
</dbReference>
<dbReference type="GO" id="GO:0004725">
    <property type="term" value="F:protein tyrosine phosphatase activity"/>
    <property type="evidence" value="ECO:0007669"/>
    <property type="project" value="TreeGrafter"/>
</dbReference>
<evidence type="ECO:0000313" key="3">
    <source>
        <dbReference type="EMBL" id="RYN74427.1"/>
    </source>
</evidence>
<dbReference type="InterPro" id="IPR001763">
    <property type="entry name" value="Rhodanese-like_dom"/>
</dbReference>
<evidence type="ECO:0000313" key="2">
    <source>
        <dbReference type="EMBL" id="OAG21601.1"/>
    </source>
</evidence>
<dbReference type="InterPro" id="IPR036873">
    <property type="entry name" value="Rhodanese-like_dom_sf"/>
</dbReference>
<dbReference type="KEGG" id="aalt:CC77DRAFT_813470"/>
<reference evidence="2 4" key="1">
    <citation type="submission" date="2016-05" db="EMBL/GenBank/DDBJ databases">
        <title>Comparative analysis of secretome profiles of manganese(II)-oxidizing ascomycete fungi.</title>
        <authorList>
            <consortium name="DOE Joint Genome Institute"/>
            <person name="Zeiner C.A."/>
            <person name="Purvine S.O."/>
            <person name="Zink E.M."/>
            <person name="Wu S."/>
            <person name="Pasa-Tolic L."/>
            <person name="Chaput D.L."/>
            <person name="Haridas S."/>
            <person name="Grigoriev I.V."/>
            <person name="Santelli C.M."/>
            <person name="Hansel C.M."/>
        </authorList>
    </citation>
    <scope>NUCLEOTIDE SEQUENCE [LARGE SCALE GENOMIC DNA]</scope>
    <source>
        <strain evidence="2 4">SRC1lrK2f</strain>
    </source>
</reference>
<dbReference type="Gene3D" id="3.40.250.10">
    <property type="entry name" value="Rhodanese-like domain"/>
    <property type="match status" value="1"/>
</dbReference>
<dbReference type="GeneID" id="29118892"/>
<reference evidence="5" key="2">
    <citation type="journal article" date="2019" name="bioRxiv">
        <title>Genomics, evolutionary history and diagnostics of the Alternaria alternata species group including apple and Asian pear pathotypes.</title>
        <authorList>
            <person name="Armitage A.D."/>
            <person name="Cockerton H.M."/>
            <person name="Sreenivasaprasad S."/>
            <person name="Woodhall J.W."/>
            <person name="Lane C.R."/>
            <person name="Harrison R.J."/>
            <person name="Clarkson J.P."/>
        </authorList>
    </citation>
    <scope>NUCLEOTIDE SEQUENCE [LARGE SCALE GENOMIC DNA]</scope>
    <source>
        <strain evidence="5">FERA 1177</strain>
    </source>
</reference>
<dbReference type="Proteomes" id="UP000077248">
    <property type="component" value="Unassembled WGS sequence"/>
</dbReference>
<dbReference type="STRING" id="5599.A0A177DR38"/>
<dbReference type="SMART" id="SM00450">
    <property type="entry name" value="RHOD"/>
    <property type="match status" value="1"/>
</dbReference>
<dbReference type="Proteomes" id="UP000291422">
    <property type="component" value="Unassembled WGS sequence"/>
</dbReference>
<dbReference type="EMBL" id="KV441476">
    <property type="protein sequence ID" value="OAG21601.1"/>
    <property type="molecule type" value="Genomic_DNA"/>
</dbReference>
<dbReference type="GO" id="GO:0005737">
    <property type="term" value="C:cytoplasm"/>
    <property type="evidence" value="ECO:0007669"/>
    <property type="project" value="TreeGrafter"/>
</dbReference>
<evidence type="ECO:0000259" key="1">
    <source>
        <dbReference type="PROSITE" id="PS50206"/>
    </source>
</evidence>
<feature type="domain" description="Rhodanese" evidence="1">
    <location>
        <begin position="35"/>
        <end position="135"/>
    </location>
</feature>
<organism evidence="2 4">
    <name type="scientific">Alternaria alternata</name>
    <name type="common">Alternaria rot fungus</name>
    <name type="synonym">Torula alternata</name>
    <dbReference type="NCBI Taxonomy" id="5599"/>
    <lineage>
        <taxon>Eukaryota</taxon>
        <taxon>Fungi</taxon>
        <taxon>Dikarya</taxon>
        <taxon>Ascomycota</taxon>
        <taxon>Pezizomycotina</taxon>
        <taxon>Dothideomycetes</taxon>
        <taxon>Pleosporomycetidae</taxon>
        <taxon>Pleosporales</taxon>
        <taxon>Pleosporineae</taxon>
        <taxon>Pleosporaceae</taxon>
        <taxon>Alternaria</taxon>
        <taxon>Alternaria sect. Alternaria</taxon>
        <taxon>Alternaria alternata complex</taxon>
    </lineage>
</organism>
<protein>
    <submittedName>
        <fullName evidence="2">Rhodanese-like protein</fullName>
    </submittedName>
</protein>
<dbReference type="EMBL" id="PDXD01000017">
    <property type="protein sequence ID" value="RYN74427.1"/>
    <property type="molecule type" value="Genomic_DNA"/>
</dbReference>
<name>A0A177DR38_ALTAL</name>
<keyword evidence="4" id="KW-1185">Reference proteome</keyword>
<dbReference type="AlphaFoldDB" id="A0A177DR38"/>
<dbReference type="GO" id="GO:0005634">
    <property type="term" value="C:nucleus"/>
    <property type="evidence" value="ECO:0007669"/>
    <property type="project" value="TreeGrafter"/>
</dbReference>
<proteinExistence type="predicted"/>